<evidence type="ECO:0000313" key="3">
    <source>
        <dbReference type="Proteomes" id="UP001055460"/>
    </source>
</evidence>
<evidence type="ECO:0000313" key="2">
    <source>
        <dbReference type="EMBL" id="USJ25655.1"/>
    </source>
</evidence>
<name>A0A9Q8YCK6_ENSAD</name>
<keyword evidence="2" id="KW-0614">Plasmid</keyword>
<organism evidence="2 3">
    <name type="scientific">Ensifer adhaerens</name>
    <name type="common">Sinorhizobium morelense</name>
    <dbReference type="NCBI Taxonomy" id="106592"/>
    <lineage>
        <taxon>Bacteria</taxon>
        <taxon>Pseudomonadati</taxon>
        <taxon>Pseudomonadota</taxon>
        <taxon>Alphaproteobacteria</taxon>
        <taxon>Hyphomicrobiales</taxon>
        <taxon>Rhizobiaceae</taxon>
        <taxon>Sinorhizobium/Ensifer group</taxon>
        <taxon>Ensifer</taxon>
    </lineage>
</organism>
<gene>
    <name evidence="2" type="ORF">NE863_24605</name>
</gene>
<keyword evidence="1" id="KW-0732">Signal</keyword>
<sequence>MKLNVSTLGAVVLAASFALPLNAAPIFVPKPEQVQTGDVHQVKHRKHRHEHADRHWKRKYAHRHCGYYDRCYPRYSRYYGYRDHYRYGYRDYYQRRQGVTVYFNF</sequence>
<protein>
    <submittedName>
        <fullName evidence="2">Uncharacterized protein</fullName>
    </submittedName>
</protein>
<feature type="signal peptide" evidence="1">
    <location>
        <begin position="1"/>
        <end position="23"/>
    </location>
</feature>
<geneLocation type="plasmid" evidence="2 3">
    <name>pA</name>
</geneLocation>
<reference evidence="2" key="1">
    <citation type="submission" date="2022-06" db="EMBL/GenBank/DDBJ databases">
        <title>Physiological and biochemical characterization and genomic elucidation of a strain of the genus Ensifer adhaerens M8 that combines arsenic oxidation and chromium reduction.</title>
        <authorList>
            <person name="Li X."/>
            <person name="Yu c."/>
        </authorList>
    </citation>
    <scope>NUCLEOTIDE SEQUENCE</scope>
    <source>
        <strain evidence="2">M8</strain>
        <plasmid evidence="2">pA</plasmid>
    </source>
</reference>
<feature type="chain" id="PRO_5040440643" evidence="1">
    <location>
        <begin position="24"/>
        <end position="105"/>
    </location>
</feature>
<dbReference type="Proteomes" id="UP001055460">
    <property type="component" value="Plasmid pA"/>
</dbReference>
<dbReference type="AlphaFoldDB" id="A0A9Q8YCK6"/>
<accession>A0A9Q8YCK6</accession>
<evidence type="ECO:0000256" key="1">
    <source>
        <dbReference type="SAM" id="SignalP"/>
    </source>
</evidence>
<dbReference type="EMBL" id="CP098808">
    <property type="protein sequence ID" value="USJ25655.1"/>
    <property type="molecule type" value="Genomic_DNA"/>
</dbReference>
<dbReference type="RefSeq" id="WP_112976869.1">
    <property type="nucleotide sequence ID" value="NZ_CAXURO020000002.1"/>
</dbReference>
<proteinExistence type="predicted"/>